<keyword evidence="1" id="KW-0813">Transport</keyword>
<protein>
    <recommendedName>
        <fullName evidence="7">Cytochrome c domain-containing protein</fullName>
    </recommendedName>
</protein>
<keyword evidence="3 6" id="KW-0479">Metal-binding</keyword>
<evidence type="ECO:0000256" key="4">
    <source>
        <dbReference type="ARBA" id="ARBA00022982"/>
    </source>
</evidence>
<dbReference type="GO" id="GO:0020037">
    <property type="term" value="F:heme binding"/>
    <property type="evidence" value="ECO:0007669"/>
    <property type="project" value="InterPro"/>
</dbReference>
<dbReference type="PROSITE" id="PS51007">
    <property type="entry name" value="CYTC"/>
    <property type="match status" value="1"/>
</dbReference>
<reference evidence="8 9" key="1">
    <citation type="submission" date="2019-09" db="EMBL/GenBank/DDBJ databases">
        <title>YIM 132548 draft genome.</title>
        <authorList>
            <person name="Jiang L."/>
        </authorList>
    </citation>
    <scope>NUCLEOTIDE SEQUENCE [LARGE SCALE GENOMIC DNA]</scope>
    <source>
        <strain evidence="8 9">YIM 132548</strain>
    </source>
</reference>
<organism evidence="8 9">
    <name type="scientific">Methylobacterium planeticum</name>
    <dbReference type="NCBI Taxonomy" id="2615211"/>
    <lineage>
        <taxon>Bacteria</taxon>
        <taxon>Pseudomonadati</taxon>
        <taxon>Pseudomonadota</taxon>
        <taxon>Alphaproteobacteria</taxon>
        <taxon>Hyphomicrobiales</taxon>
        <taxon>Methylobacteriaceae</taxon>
        <taxon>Methylobacterium</taxon>
    </lineage>
</organism>
<evidence type="ECO:0000256" key="6">
    <source>
        <dbReference type="PROSITE-ProRule" id="PRU00433"/>
    </source>
</evidence>
<gene>
    <name evidence="8" type="ORF">F6X51_13440</name>
</gene>
<dbReference type="GO" id="GO:0009055">
    <property type="term" value="F:electron transfer activity"/>
    <property type="evidence" value="ECO:0007669"/>
    <property type="project" value="InterPro"/>
</dbReference>
<dbReference type="InterPro" id="IPR009056">
    <property type="entry name" value="Cyt_c-like_dom"/>
</dbReference>
<dbReference type="AlphaFoldDB" id="A0A6N6MRC6"/>
<proteinExistence type="predicted"/>
<dbReference type="SUPFAM" id="SSF46626">
    <property type="entry name" value="Cytochrome c"/>
    <property type="match status" value="1"/>
</dbReference>
<accession>A0A6N6MRC6</accession>
<dbReference type="InterPro" id="IPR036909">
    <property type="entry name" value="Cyt_c-like_dom_sf"/>
</dbReference>
<comment type="caution">
    <text evidence="8">The sequence shown here is derived from an EMBL/GenBank/DDBJ whole genome shotgun (WGS) entry which is preliminary data.</text>
</comment>
<dbReference type="RefSeq" id="WP_150964172.1">
    <property type="nucleotide sequence ID" value="NZ_VZZJ01000010.1"/>
</dbReference>
<evidence type="ECO:0000313" key="8">
    <source>
        <dbReference type="EMBL" id="KAB1072982.1"/>
    </source>
</evidence>
<evidence type="ECO:0000256" key="1">
    <source>
        <dbReference type="ARBA" id="ARBA00022448"/>
    </source>
</evidence>
<feature type="domain" description="Cytochrome c" evidence="7">
    <location>
        <begin position="64"/>
        <end position="140"/>
    </location>
</feature>
<name>A0A6N6MRC6_9HYPH</name>
<evidence type="ECO:0000313" key="9">
    <source>
        <dbReference type="Proteomes" id="UP000441523"/>
    </source>
</evidence>
<keyword evidence="2 6" id="KW-0349">Heme</keyword>
<dbReference type="PANTHER" id="PTHR33751:SF9">
    <property type="entry name" value="CYTOCHROME C4"/>
    <property type="match status" value="1"/>
</dbReference>
<dbReference type="EMBL" id="VZZJ01000010">
    <property type="protein sequence ID" value="KAB1072982.1"/>
    <property type="molecule type" value="Genomic_DNA"/>
</dbReference>
<dbReference type="InterPro" id="IPR050597">
    <property type="entry name" value="Cytochrome_c_Oxidase_Subunit"/>
</dbReference>
<sequence length="146" mass="15315">MAITITATWTSTFEWSRSMLWLTEATSAQQASLTGPAPLAARLLPSTLIAVGVLAVVASADRAAAAEDGGHLVAICAACHRLDGRSTGIPSILRWEAEEIVDKMLDFRASERASPIMRAVSLSLSDDEIAAVAAEIAAIGRRAKSP</sequence>
<keyword evidence="4" id="KW-0249">Electron transport</keyword>
<dbReference type="GO" id="GO:0046872">
    <property type="term" value="F:metal ion binding"/>
    <property type="evidence" value="ECO:0007669"/>
    <property type="project" value="UniProtKB-KW"/>
</dbReference>
<keyword evidence="5 6" id="KW-0408">Iron</keyword>
<dbReference type="PANTHER" id="PTHR33751">
    <property type="entry name" value="CBB3-TYPE CYTOCHROME C OXIDASE SUBUNIT FIXP"/>
    <property type="match status" value="1"/>
</dbReference>
<dbReference type="Gene3D" id="1.10.760.10">
    <property type="entry name" value="Cytochrome c-like domain"/>
    <property type="match status" value="1"/>
</dbReference>
<evidence type="ECO:0000256" key="2">
    <source>
        <dbReference type="ARBA" id="ARBA00022617"/>
    </source>
</evidence>
<evidence type="ECO:0000259" key="7">
    <source>
        <dbReference type="PROSITE" id="PS51007"/>
    </source>
</evidence>
<keyword evidence="9" id="KW-1185">Reference proteome</keyword>
<evidence type="ECO:0000256" key="3">
    <source>
        <dbReference type="ARBA" id="ARBA00022723"/>
    </source>
</evidence>
<dbReference type="Proteomes" id="UP000441523">
    <property type="component" value="Unassembled WGS sequence"/>
</dbReference>
<evidence type="ECO:0000256" key="5">
    <source>
        <dbReference type="ARBA" id="ARBA00023004"/>
    </source>
</evidence>